<dbReference type="InterPro" id="IPR013815">
    <property type="entry name" value="ATP_grasp_subdomain_1"/>
</dbReference>
<protein>
    <submittedName>
        <fullName evidence="4">Acetyl-CoA synthetase</fullName>
    </submittedName>
</protein>
<dbReference type="GO" id="GO:0016874">
    <property type="term" value="F:ligase activity"/>
    <property type="evidence" value="ECO:0007669"/>
    <property type="project" value="UniProtKB-KW"/>
</dbReference>
<dbReference type="Gene3D" id="3.30.470.20">
    <property type="entry name" value="ATP-grasp fold, B domain"/>
    <property type="match status" value="1"/>
</dbReference>
<accession>A0A7J4IVW3</accession>
<evidence type="ECO:0000256" key="1">
    <source>
        <dbReference type="ARBA" id="ARBA00022598"/>
    </source>
</evidence>
<dbReference type="Gene3D" id="3.30.1490.20">
    <property type="entry name" value="ATP-grasp fold, A domain"/>
    <property type="match status" value="1"/>
</dbReference>
<dbReference type="InterPro" id="IPR051538">
    <property type="entry name" value="Acyl-CoA_Synth/Transferase"/>
</dbReference>
<name>A0A7J4IVW3_9ARCH</name>
<keyword evidence="1" id="KW-0436">Ligase</keyword>
<dbReference type="PANTHER" id="PTHR43334:SF1">
    <property type="entry name" value="3-HYDROXYPROPIONATE--COA LIGASE [ADP-FORMING]"/>
    <property type="match status" value="1"/>
</dbReference>
<keyword evidence="2" id="KW-0547">Nucleotide-binding</keyword>
<dbReference type="SUPFAM" id="SSF56059">
    <property type="entry name" value="Glutathione synthetase ATP-binding domain-like"/>
    <property type="match status" value="1"/>
</dbReference>
<gene>
    <name evidence="4" type="ORF">HA254_02975</name>
</gene>
<proteinExistence type="predicted"/>
<evidence type="ECO:0000313" key="4">
    <source>
        <dbReference type="EMBL" id="HIH09612.1"/>
    </source>
</evidence>
<dbReference type="Proteomes" id="UP000565078">
    <property type="component" value="Unassembled WGS sequence"/>
</dbReference>
<keyword evidence="3" id="KW-0067">ATP-binding</keyword>
<dbReference type="AlphaFoldDB" id="A0A7J4IVW3"/>
<sequence>MASLSLEDSIALVKKHGIGFVPSYRAANEKELEAACSSAAFPLAMKVSSGQISHKSDAGGVKINIQSLDEATKVFSLMKELPGFEYVIVQPMLRGVEIIIGGKRDVQFGPTVLFGLGGIYVEVFRDYSVGICPISRKIAVEMMERLKSYPLLKGIRGQQGANLEEIVQAIMKASRLMVSEKDVMELDINPLIATPTQVVAVDARVVTGK</sequence>
<evidence type="ECO:0000256" key="3">
    <source>
        <dbReference type="ARBA" id="ARBA00022840"/>
    </source>
</evidence>
<reference evidence="5" key="1">
    <citation type="journal article" date="2020" name="bioRxiv">
        <title>A rank-normalized archaeal taxonomy based on genome phylogeny resolves widespread incomplete and uneven classifications.</title>
        <authorList>
            <person name="Rinke C."/>
            <person name="Chuvochina M."/>
            <person name="Mussig A.J."/>
            <person name="Chaumeil P.-A."/>
            <person name="Waite D.W."/>
            <person name="Whitman W.B."/>
            <person name="Parks D.H."/>
            <person name="Hugenholtz P."/>
        </authorList>
    </citation>
    <scope>NUCLEOTIDE SEQUENCE [LARGE SCALE GENOMIC DNA]</scope>
</reference>
<dbReference type="Pfam" id="PF13549">
    <property type="entry name" value="ATP-grasp_5"/>
    <property type="match status" value="1"/>
</dbReference>
<evidence type="ECO:0000256" key="2">
    <source>
        <dbReference type="ARBA" id="ARBA00022741"/>
    </source>
</evidence>
<dbReference type="EMBL" id="DUGC01000051">
    <property type="protein sequence ID" value="HIH09612.1"/>
    <property type="molecule type" value="Genomic_DNA"/>
</dbReference>
<dbReference type="GO" id="GO:0005524">
    <property type="term" value="F:ATP binding"/>
    <property type="evidence" value="ECO:0007669"/>
    <property type="project" value="UniProtKB-KW"/>
</dbReference>
<organism evidence="4 5">
    <name type="scientific">Candidatus Iainarchaeum sp</name>
    <dbReference type="NCBI Taxonomy" id="3101447"/>
    <lineage>
        <taxon>Archaea</taxon>
        <taxon>Candidatus Iainarchaeota</taxon>
        <taxon>Candidatus Iainarchaeia</taxon>
        <taxon>Candidatus Iainarchaeales</taxon>
        <taxon>Candidatus Iainarchaeaceae</taxon>
        <taxon>Candidatus Iainarchaeum</taxon>
    </lineage>
</organism>
<evidence type="ECO:0000313" key="5">
    <source>
        <dbReference type="Proteomes" id="UP000565078"/>
    </source>
</evidence>
<dbReference type="PANTHER" id="PTHR43334">
    <property type="entry name" value="ACETATE--COA LIGASE [ADP-FORMING]"/>
    <property type="match status" value="1"/>
</dbReference>
<comment type="caution">
    <text evidence="4">The sequence shown here is derived from an EMBL/GenBank/DDBJ whole genome shotgun (WGS) entry which is preliminary data.</text>
</comment>